<accession>A0A2N9YG27</accession>
<evidence type="ECO:0000313" key="2">
    <source>
        <dbReference type="EMBL" id="AUI69433.1"/>
    </source>
</evidence>
<feature type="transmembrane region" description="Helical" evidence="1">
    <location>
        <begin position="1205"/>
        <end position="1235"/>
    </location>
</feature>
<feature type="transmembrane region" description="Helical" evidence="1">
    <location>
        <begin position="492"/>
        <end position="511"/>
    </location>
</feature>
<dbReference type="STRING" id="288004.AL038_11740"/>
<gene>
    <name evidence="2" type="ORF">BLE401_12535</name>
</gene>
<keyword evidence="1" id="KW-1133">Transmembrane helix</keyword>
<protein>
    <submittedName>
        <fullName evidence="2">Uncharacterized protein</fullName>
    </submittedName>
</protein>
<name>A0A2N9YG27_9GAMM</name>
<dbReference type="OrthoDB" id="220327at2"/>
<organism evidence="2 3">
    <name type="scientific">Beggiatoa leptomitoformis</name>
    <dbReference type="NCBI Taxonomy" id="288004"/>
    <lineage>
        <taxon>Bacteria</taxon>
        <taxon>Pseudomonadati</taxon>
        <taxon>Pseudomonadota</taxon>
        <taxon>Gammaproteobacteria</taxon>
        <taxon>Thiotrichales</taxon>
        <taxon>Thiotrichaceae</taxon>
        <taxon>Beggiatoa</taxon>
    </lineage>
</organism>
<dbReference type="Proteomes" id="UP000234271">
    <property type="component" value="Chromosome"/>
</dbReference>
<feature type="transmembrane region" description="Helical" evidence="1">
    <location>
        <begin position="1286"/>
        <end position="1310"/>
    </location>
</feature>
<keyword evidence="1" id="KW-0812">Transmembrane</keyword>
<keyword evidence="1" id="KW-0472">Membrane</keyword>
<dbReference type="RefSeq" id="WP_062153058.1">
    <property type="nucleotide sequence ID" value="NZ_CP012373.2"/>
</dbReference>
<feature type="transmembrane region" description="Helical" evidence="1">
    <location>
        <begin position="1354"/>
        <end position="1375"/>
    </location>
</feature>
<dbReference type="KEGG" id="blep:AL038_11740"/>
<evidence type="ECO:0000313" key="3">
    <source>
        <dbReference type="Proteomes" id="UP000234271"/>
    </source>
</evidence>
<feature type="transmembrane region" description="Helical" evidence="1">
    <location>
        <begin position="562"/>
        <end position="580"/>
    </location>
</feature>
<dbReference type="EMBL" id="CP018889">
    <property type="protein sequence ID" value="AUI69433.1"/>
    <property type="molecule type" value="Genomic_DNA"/>
</dbReference>
<keyword evidence="3" id="KW-1185">Reference proteome</keyword>
<evidence type="ECO:0000256" key="1">
    <source>
        <dbReference type="SAM" id="Phobius"/>
    </source>
</evidence>
<proteinExistence type="predicted"/>
<feature type="transmembrane region" description="Helical" evidence="1">
    <location>
        <begin position="532"/>
        <end position="550"/>
    </location>
</feature>
<sequence>MDKRIFHLFLLYCLSIYCTVVSAVVPLNPDAVPKPLQSWVNWVLHDNPEKTCPYFYNTEEKLCRWSTQLVISVEGQTARFKQSWQAFAAGDVALPGDATLWAQAVQLNGQPATVMDINGVPMIYLPAGESTITGMLQWQRMPESIPVPANTGLVSLFIEGKQVAIPELDGEGHLWLRQGTHTDEVVEENRLDIRVYRHIIDDIPLQMITQIEIDVAGQTREALLGNLLLAGQMPMSLTSPLPARLETDGRLRLQVRPGSYTVILQTRQMGDVKSLTLPVIDGLPEEEIWVFEARNALRLVDITDVTAIDPQQTTLPSEWRQFPAYHVKAGDTLQLVEKRRGDPESAPAQLSLQRQFWLDFDGRGYSVQDHIGGTMTRGWRLEMLDSAPQTDKAQQAQLGRLSVNGQDQFITRLSADANTGVEIRQGQINVVADSRLENAVDTLPAVGWVTGDKTANNPSFQEVSAILHLPPGWSVFHVEGVDKVQTTWLQQWTLLDLFVVLVLSLAVGKLWRWYWGVMMLFTLVLTWQQADAPLFVWLSILVSMALLKVLPTLNLFTKTIQLYRNLSLLTLLIIAIPFMVQEARQAIFPQLEYQWNTLGTTSPSSSYYPQTSNAIEVQQQPMAEEAAPSTENDYLQSQQQMRNVRDYPLKSKASTKKQLAQIDPNAQVQTGQGLPAWQWQQIMLTWSGPVAANQTIHLQLISPSLNFALGFARVFLLSIMLSFFLWAAWQANARRLFSTLPSTATVSSFIALLFLAGLLSSVSNTVYATEEPAPDTASKTAELVYPPQYLLEQLQTRLLAPPVCLPNCASSPRMLVEIEQNILSIRVEIHAQTAVIVPLPGTTQEWLPQQVWVDEKPAMVVQRDENGQLWLFLSAGIHQIQLQGILPNRQAVQLPLPLKPHFVSVAIQGWRVDGVHENGLADDRLQFTREAQATDESGSTRPLEMGNLPPFVQIERTLLLGLDWQVETKVTRLTPTGSAIVLEVPLLAGESVTSEAIRVNAGKALINLAPDQTDITWLSVFDKSESIQLIANSSLHYSEVWRLNASAIWHVETTGIPTIYQQSSGQWLPEWRPYPLETVTLAITRPSGVGGQVMTIDRSVLLVKPGQRATDTTLTFTLRSSRGGQHTITLPENAQLQSVTINGISQPIRQEGQQVILPIIPGTQSVELHLLENTGIFDSYQTVPLDIGISSVNHQIQLIMPEKRWILLVGGEAIGAAVLIWGLLFVFILLSIGLGRTNLTPVKTYQWILLSLVLSQIPVEMALCVIGWLFALGWRATISVDTYRPWQFALIQIGLVLLSIAAFSSLLFAIQKGLLGDPDMHIMGNGSYGHHLNWYQDQVNALLPSVWVWSLPMWIYQVLMLMWALWLAAVLLNWLRWAWMCFSHEGLWRKVWQRKTSVQKT</sequence>
<feature type="transmembrane region" description="Helical" evidence="1">
    <location>
        <begin position="707"/>
        <end position="729"/>
    </location>
</feature>
<reference evidence="3" key="1">
    <citation type="submission" date="2016-12" db="EMBL/GenBank/DDBJ databases">
        <title>Complete Genome Sequence of Beggiatoa leptomitiformis D-401.</title>
        <authorList>
            <person name="Fomenkov A."/>
            <person name="Vincze T."/>
            <person name="Grabovich M."/>
            <person name="Anton B.P."/>
            <person name="Dubinina G."/>
            <person name="Orlova M."/>
            <person name="Belousova E."/>
            <person name="Roberts R.J."/>
        </authorList>
    </citation>
    <scope>NUCLEOTIDE SEQUENCE [LARGE SCALE GENOMIC DNA]</scope>
    <source>
        <strain evidence="3">D-401</strain>
    </source>
</reference>